<dbReference type="InterPro" id="IPR002347">
    <property type="entry name" value="SDR_fam"/>
</dbReference>
<evidence type="ECO:0000256" key="1">
    <source>
        <dbReference type="ARBA" id="ARBA00006484"/>
    </source>
</evidence>
<keyword evidence="5" id="KW-1185">Reference proteome</keyword>
<dbReference type="RefSeq" id="WP_310225306.1">
    <property type="nucleotide sequence ID" value="NZ_JAVDWV010000011.1"/>
</dbReference>
<reference evidence="4 5" key="1">
    <citation type="submission" date="2023-07" db="EMBL/GenBank/DDBJ databases">
        <title>Sorghum-associated microbial communities from plants grown in Nebraska, USA.</title>
        <authorList>
            <person name="Schachtman D."/>
        </authorList>
    </citation>
    <scope>NUCLEOTIDE SEQUENCE [LARGE SCALE GENOMIC DNA]</scope>
    <source>
        <strain evidence="4 5">4256</strain>
    </source>
</reference>
<dbReference type="PANTHER" id="PTHR43618:SF8">
    <property type="entry name" value="7ALPHA-HYDROXYSTEROID DEHYDROGENASE"/>
    <property type="match status" value="1"/>
</dbReference>
<gene>
    <name evidence="4" type="ORF">J2W40_002569</name>
</gene>
<dbReference type="Proteomes" id="UP001267638">
    <property type="component" value="Unassembled WGS sequence"/>
</dbReference>
<evidence type="ECO:0000256" key="2">
    <source>
        <dbReference type="ARBA" id="ARBA00022857"/>
    </source>
</evidence>
<name>A0ABU1X2E1_SPHXE</name>
<dbReference type="PRINTS" id="PR00080">
    <property type="entry name" value="SDRFAMILY"/>
</dbReference>
<dbReference type="Gene3D" id="3.40.50.720">
    <property type="entry name" value="NAD(P)-binding Rossmann-like Domain"/>
    <property type="match status" value="1"/>
</dbReference>
<dbReference type="Pfam" id="PF13561">
    <property type="entry name" value="adh_short_C2"/>
    <property type="match status" value="1"/>
</dbReference>
<evidence type="ECO:0000313" key="5">
    <source>
        <dbReference type="Proteomes" id="UP001267638"/>
    </source>
</evidence>
<evidence type="ECO:0000313" key="4">
    <source>
        <dbReference type="EMBL" id="MDR7155733.1"/>
    </source>
</evidence>
<dbReference type="PANTHER" id="PTHR43618">
    <property type="entry name" value="7-ALPHA-HYDROXYSTEROID DEHYDROGENASE"/>
    <property type="match status" value="1"/>
</dbReference>
<proteinExistence type="inferred from homology"/>
<accession>A0ABU1X2E1</accession>
<dbReference type="InterPro" id="IPR036291">
    <property type="entry name" value="NAD(P)-bd_dom_sf"/>
</dbReference>
<comment type="similarity">
    <text evidence="1">Belongs to the short-chain dehydrogenases/reductases (SDR) family.</text>
</comment>
<sequence length="253" mass="26347">MDSLFSLSGRTAIVTGGARGLGRMIAEGLVVAGARVFVTSRDPDLCCAAATEIGAEPLVGDAGSPEGIAAIGATFRATGAATLDILVNNAGRTWGAPLETFPDKAWPGVFAVNVQAPFRMVQEFLVELSAAGRAERPSRIINIGSAVGVAYTDLPAYSYIASKAAIHQLSRKLASDLLPRNITVNAIQPGYFATSMTAFLTEDPQSHLEEQIPMRRLGRPSEIAGAVIFLASDAGSYLTGVELPVDGGLVGCR</sequence>
<dbReference type="SUPFAM" id="SSF51735">
    <property type="entry name" value="NAD(P)-binding Rossmann-fold domains"/>
    <property type="match status" value="1"/>
</dbReference>
<dbReference type="InterPro" id="IPR052178">
    <property type="entry name" value="Sec_Metab_Biosynth_SDR"/>
</dbReference>
<protein>
    <submittedName>
        <fullName evidence="4">NAD(P)-dependent dehydrogenase (Short-subunit alcohol dehydrogenase family)</fullName>
    </submittedName>
</protein>
<organism evidence="4 5">
    <name type="scientific">Sphingobium xenophagum</name>
    <dbReference type="NCBI Taxonomy" id="121428"/>
    <lineage>
        <taxon>Bacteria</taxon>
        <taxon>Pseudomonadati</taxon>
        <taxon>Pseudomonadota</taxon>
        <taxon>Alphaproteobacteria</taxon>
        <taxon>Sphingomonadales</taxon>
        <taxon>Sphingomonadaceae</taxon>
        <taxon>Sphingobium</taxon>
    </lineage>
</organism>
<dbReference type="PRINTS" id="PR00081">
    <property type="entry name" value="GDHRDH"/>
</dbReference>
<keyword evidence="3" id="KW-0560">Oxidoreductase</keyword>
<evidence type="ECO:0000256" key="3">
    <source>
        <dbReference type="ARBA" id="ARBA00023002"/>
    </source>
</evidence>
<keyword evidence="2" id="KW-0521">NADP</keyword>
<comment type="caution">
    <text evidence="4">The sequence shown here is derived from an EMBL/GenBank/DDBJ whole genome shotgun (WGS) entry which is preliminary data.</text>
</comment>
<dbReference type="EMBL" id="JAVDWV010000011">
    <property type="protein sequence ID" value="MDR7155733.1"/>
    <property type="molecule type" value="Genomic_DNA"/>
</dbReference>